<reference evidence="4" key="1">
    <citation type="journal article" date="2019" name="J. Bacteriol.">
        <title>A Mutagenic Screen Identifies a TonB-Dependent Receptor Required for the Lanthanide Metal Switch in the Type I Methanotroph 'Methylotuvimicrobium buryatense' 5GB1C.</title>
        <authorList>
            <person name="Groom J.D."/>
            <person name="Ford S.M."/>
            <person name="Pesesky M.W."/>
            <person name="Lidstrom M.E."/>
        </authorList>
    </citation>
    <scope>NUCLEOTIDE SEQUENCE [LARGE SCALE GENOMIC DNA]</scope>
    <source>
        <strain evidence="4">5GB1C</strain>
    </source>
</reference>
<dbReference type="Proteomes" id="UP000305881">
    <property type="component" value="Chromosome"/>
</dbReference>
<dbReference type="Pfam" id="PF13280">
    <property type="entry name" value="WYL"/>
    <property type="match status" value="1"/>
</dbReference>
<sequence>MPRTYDTLYRQWLMLSRIPRFPRRITTPELKAVLSSEGYDIHVRTIQRDLEKLSIAFPLSCDIDGRRNLWCWQESARIQDLPNMDIVTALAFGMAESYLHNILPQTTLDLLNPYFERANEVLATCNQSRLHSWPDKVAVISRGPELLKPSIDPLIQQTIYEGLLKDRQVHATYTPRNKDCVDYIINPLGIVNRQNVIYLVCTLWNYHDVKQLALHRFQKSELLENEIMRPESFNLQEYIEKDQQFAYPHSDAPIQLQALFEPRAVIHLYETPLTEDQILTPEEDGRVLLQATILDTQELRWWLSSFGSRVEVVEPIGLRAYFIQETKSLMKRYQLN</sequence>
<evidence type="ECO:0000259" key="1">
    <source>
        <dbReference type="Pfam" id="PF13280"/>
    </source>
</evidence>
<dbReference type="InterPro" id="IPR051534">
    <property type="entry name" value="CBASS_pafABC_assoc_protein"/>
</dbReference>
<gene>
    <name evidence="3" type="ORF">EQU24_02760</name>
</gene>
<name>A0A4P9UMA2_METBY</name>
<dbReference type="PANTHER" id="PTHR34580:SF1">
    <property type="entry name" value="PROTEIN PAFC"/>
    <property type="match status" value="1"/>
</dbReference>
<feature type="domain" description="WCX" evidence="2">
    <location>
        <begin position="253"/>
        <end position="328"/>
    </location>
</feature>
<proteinExistence type="predicted"/>
<dbReference type="AlphaFoldDB" id="A0A4P9UMA2"/>
<dbReference type="STRING" id="675511.GCA_000341735_02452"/>
<evidence type="ECO:0000259" key="2">
    <source>
        <dbReference type="Pfam" id="PF25583"/>
    </source>
</evidence>
<dbReference type="KEGG" id="mbur:EQU24_02760"/>
<feature type="domain" description="WYL" evidence="1">
    <location>
        <begin position="157"/>
        <end position="220"/>
    </location>
</feature>
<dbReference type="OrthoDB" id="8595817at2"/>
<dbReference type="Pfam" id="PF25583">
    <property type="entry name" value="WCX"/>
    <property type="match status" value="1"/>
</dbReference>
<dbReference type="PANTHER" id="PTHR34580">
    <property type="match status" value="1"/>
</dbReference>
<dbReference type="EMBL" id="CP035467">
    <property type="protein sequence ID" value="QCW81291.1"/>
    <property type="molecule type" value="Genomic_DNA"/>
</dbReference>
<evidence type="ECO:0000313" key="4">
    <source>
        <dbReference type="Proteomes" id="UP000305881"/>
    </source>
</evidence>
<evidence type="ECO:0000313" key="3">
    <source>
        <dbReference type="EMBL" id="QCW81291.1"/>
    </source>
</evidence>
<dbReference type="InterPro" id="IPR026881">
    <property type="entry name" value="WYL_dom"/>
</dbReference>
<accession>A0A4P9UMA2</accession>
<protein>
    <submittedName>
        <fullName evidence="3">WYL domain-containing protein</fullName>
    </submittedName>
</protein>
<keyword evidence="4" id="KW-1185">Reference proteome</keyword>
<organism evidence="3 4">
    <name type="scientific">Methylotuvimicrobium buryatense</name>
    <name type="common">Methylomicrobium buryatense</name>
    <dbReference type="NCBI Taxonomy" id="95641"/>
    <lineage>
        <taxon>Bacteria</taxon>
        <taxon>Pseudomonadati</taxon>
        <taxon>Pseudomonadota</taxon>
        <taxon>Gammaproteobacteria</taxon>
        <taxon>Methylococcales</taxon>
        <taxon>Methylococcaceae</taxon>
        <taxon>Methylotuvimicrobium</taxon>
    </lineage>
</organism>
<dbReference type="InterPro" id="IPR057727">
    <property type="entry name" value="WCX_dom"/>
</dbReference>